<evidence type="ECO:0000259" key="8">
    <source>
        <dbReference type="PROSITE" id="PS51352"/>
    </source>
</evidence>
<keyword evidence="5" id="KW-0676">Redox-active center</keyword>
<dbReference type="PIRSF" id="PIRSF000077">
    <property type="entry name" value="Thioredoxin"/>
    <property type="match status" value="1"/>
</dbReference>
<evidence type="ECO:0000256" key="3">
    <source>
        <dbReference type="ARBA" id="ARBA00022982"/>
    </source>
</evidence>
<evidence type="ECO:0000313" key="10">
    <source>
        <dbReference type="Proteomes" id="UP001589607"/>
    </source>
</evidence>
<keyword evidence="2" id="KW-0813">Transport</keyword>
<dbReference type="SUPFAM" id="SSF52833">
    <property type="entry name" value="Thioredoxin-like"/>
    <property type="match status" value="1"/>
</dbReference>
<dbReference type="PANTHER" id="PTHR45663:SF11">
    <property type="entry name" value="GEO12009P1"/>
    <property type="match status" value="1"/>
</dbReference>
<keyword evidence="10" id="KW-1185">Reference proteome</keyword>
<dbReference type="RefSeq" id="WP_236457251.1">
    <property type="nucleotide sequence ID" value="NZ_CBCSGE010000012.1"/>
</dbReference>
<dbReference type="Pfam" id="PF00085">
    <property type="entry name" value="Thioredoxin"/>
    <property type="match status" value="1"/>
</dbReference>
<keyword evidence="3" id="KW-0249">Electron transport</keyword>
<gene>
    <name evidence="9" type="primary">trxA</name>
    <name evidence="9" type="ORF">ACFFVF_20600</name>
</gene>
<comment type="caution">
    <text evidence="9">The sequence shown here is derived from an EMBL/GenBank/DDBJ whole genome shotgun (WGS) entry which is preliminary data.</text>
</comment>
<keyword evidence="4" id="KW-1015">Disulfide bond</keyword>
<accession>A0ABV5GU43</accession>
<dbReference type="PANTHER" id="PTHR45663">
    <property type="entry name" value="GEO12009P1"/>
    <property type="match status" value="1"/>
</dbReference>
<dbReference type="InterPro" id="IPR017937">
    <property type="entry name" value="Thioredoxin_CS"/>
</dbReference>
<dbReference type="CDD" id="cd02947">
    <property type="entry name" value="TRX_family"/>
    <property type="match status" value="1"/>
</dbReference>
<dbReference type="EMBL" id="JBHMEY010000096">
    <property type="protein sequence ID" value="MFB9098915.1"/>
    <property type="molecule type" value="Genomic_DNA"/>
</dbReference>
<evidence type="ECO:0000256" key="4">
    <source>
        <dbReference type="ARBA" id="ARBA00023157"/>
    </source>
</evidence>
<dbReference type="Gene3D" id="3.40.30.10">
    <property type="entry name" value="Glutaredoxin"/>
    <property type="match status" value="1"/>
</dbReference>
<dbReference type="PROSITE" id="PS51352">
    <property type="entry name" value="THIOREDOXIN_2"/>
    <property type="match status" value="1"/>
</dbReference>
<reference evidence="9 10" key="1">
    <citation type="submission" date="2024-09" db="EMBL/GenBank/DDBJ databases">
        <authorList>
            <person name="Sun Q."/>
            <person name="Mori K."/>
        </authorList>
    </citation>
    <scope>NUCLEOTIDE SEQUENCE [LARGE SCALE GENOMIC DNA]</scope>
    <source>
        <strain evidence="9 10">CECT 7955</strain>
    </source>
</reference>
<dbReference type="PRINTS" id="PR00421">
    <property type="entry name" value="THIOREDOXIN"/>
</dbReference>
<evidence type="ECO:0000256" key="6">
    <source>
        <dbReference type="NCBIfam" id="TIGR01068"/>
    </source>
</evidence>
<evidence type="ECO:0000256" key="7">
    <source>
        <dbReference type="PIRNR" id="PIRNR000077"/>
    </source>
</evidence>
<dbReference type="PROSITE" id="PS00194">
    <property type="entry name" value="THIOREDOXIN_1"/>
    <property type="match status" value="1"/>
</dbReference>
<organism evidence="9 10">
    <name type="scientific">Flavobacterium jumunjinense</name>
    <dbReference type="NCBI Taxonomy" id="998845"/>
    <lineage>
        <taxon>Bacteria</taxon>
        <taxon>Pseudomonadati</taxon>
        <taxon>Bacteroidota</taxon>
        <taxon>Flavobacteriia</taxon>
        <taxon>Flavobacteriales</taxon>
        <taxon>Flavobacteriaceae</taxon>
        <taxon>Flavobacterium</taxon>
    </lineage>
</organism>
<evidence type="ECO:0000256" key="5">
    <source>
        <dbReference type="ARBA" id="ARBA00023284"/>
    </source>
</evidence>
<dbReference type="NCBIfam" id="TIGR01068">
    <property type="entry name" value="thioredoxin"/>
    <property type="match status" value="1"/>
</dbReference>
<evidence type="ECO:0000256" key="1">
    <source>
        <dbReference type="ARBA" id="ARBA00008987"/>
    </source>
</evidence>
<evidence type="ECO:0000313" key="9">
    <source>
        <dbReference type="EMBL" id="MFB9098915.1"/>
    </source>
</evidence>
<proteinExistence type="inferred from homology"/>
<name>A0ABV5GU43_9FLAO</name>
<dbReference type="Proteomes" id="UP001589607">
    <property type="component" value="Unassembled WGS sequence"/>
</dbReference>
<feature type="domain" description="Thioredoxin" evidence="8">
    <location>
        <begin position="1"/>
        <end position="105"/>
    </location>
</feature>
<dbReference type="InterPro" id="IPR013766">
    <property type="entry name" value="Thioredoxin_domain"/>
</dbReference>
<comment type="similarity">
    <text evidence="1 7">Belongs to the thioredoxin family.</text>
</comment>
<evidence type="ECO:0000256" key="2">
    <source>
        <dbReference type="ARBA" id="ARBA00022448"/>
    </source>
</evidence>
<sequence>MIHTIDNSNFENTINDNEIVLVDFFADWCGPCKMLHPTLEELANDFDGKAIISKVNVDTNQELAAQFDVRSIPALFYFKNGELVGRQNGLQSKTALTNQLNTLLSN</sequence>
<dbReference type="PROSITE" id="PS51354">
    <property type="entry name" value="GLUTAREDOXIN_2"/>
    <property type="match status" value="1"/>
</dbReference>
<dbReference type="InterPro" id="IPR005746">
    <property type="entry name" value="Thioredoxin"/>
</dbReference>
<protein>
    <recommendedName>
        <fullName evidence="6 7">Thioredoxin</fullName>
    </recommendedName>
</protein>
<dbReference type="InterPro" id="IPR036249">
    <property type="entry name" value="Thioredoxin-like_sf"/>
</dbReference>